<dbReference type="InterPro" id="IPR014710">
    <property type="entry name" value="RmlC-like_jellyroll"/>
</dbReference>
<evidence type="ECO:0000313" key="1">
    <source>
        <dbReference type="EMBL" id="KIA96136.1"/>
    </source>
</evidence>
<accession>A0A0C1DET0</accession>
<dbReference type="Proteomes" id="UP000031246">
    <property type="component" value="Unassembled WGS sequence"/>
</dbReference>
<protein>
    <recommendedName>
        <fullName evidence="3">Cyclic nucleotide-binding domain-containing protein</fullName>
    </recommendedName>
</protein>
<keyword evidence="2" id="KW-1185">Reference proteome</keyword>
<evidence type="ECO:0008006" key="3">
    <source>
        <dbReference type="Google" id="ProtNLM"/>
    </source>
</evidence>
<proteinExistence type="predicted"/>
<evidence type="ECO:0000313" key="2">
    <source>
        <dbReference type="Proteomes" id="UP000031246"/>
    </source>
</evidence>
<dbReference type="EMBL" id="JSYN01000003">
    <property type="protein sequence ID" value="KIA96136.1"/>
    <property type="molecule type" value="Genomic_DNA"/>
</dbReference>
<dbReference type="RefSeq" id="WP_039471765.1">
    <property type="nucleotide sequence ID" value="NZ_JSYN01000003.1"/>
</dbReference>
<organism evidence="1 2">
    <name type="scientific">Pedobacter kyungheensis</name>
    <dbReference type="NCBI Taxonomy" id="1069985"/>
    <lineage>
        <taxon>Bacteria</taxon>
        <taxon>Pseudomonadati</taxon>
        <taxon>Bacteroidota</taxon>
        <taxon>Sphingobacteriia</taxon>
        <taxon>Sphingobacteriales</taxon>
        <taxon>Sphingobacteriaceae</taxon>
        <taxon>Pedobacter</taxon>
    </lineage>
</organism>
<name>A0A0C1DET0_9SPHI</name>
<sequence>MVDSLAKRNENTIGERRAFLNFFHALWSTEKKAVKFIYSLARVIAIVKNNSITINEPSAEGDTLIVVINGLVTAYAAGALFQKTDIRQGRDQSVFIWERKSEDSATLSFRAIENSVLFLISTEKLKRACQMYPVLDNFLFQLIFPDGVRSLKCQLITV</sequence>
<comment type="caution">
    <text evidence="1">The sequence shown here is derived from an EMBL/GenBank/DDBJ whole genome shotgun (WGS) entry which is preliminary data.</text>
</comment>
<dbReference type="InterPro" id="IPR018490">
    <property type="entry name" value="cNMP-bd_dom_sf"/>
</dbReference>
<reference evidence="1 2" key="1">
    <citation type="submission" date="2014-10" db="EMBL/GenBank/DDBJ databases">
        <title>Pedobacter Kyungheensis.</title>
        <authorList>
            <person name="Anderson B.M."/>
            <person name="Newman J.D."/>
        </authorList>
    </citation>
    <scope>NUCLEOTIDE SEQUENCE [LARGE SCALE GENOMIC DNA]</scope>
    <source>
        <strain evidence="1 2">KACC 16221</strain>
    </source>
</reference>
<dbReference type="Gene3D" id="2.60.120.10">
    <property type="entry name" value="Jelly Rolls"/>
    <property type="match status" value="1"/>
</dbReference>
<dbReference type="AlphaFoldDB" id="A0A0C1DET0"/>
<gene>
    <name evidence="1" type="ORF">OC25_03315</name>
</gene>
<dbReference type="SUPFAM" id="SSF51206">
    <property type="entry name" value="cAMP-binding domain-like"/>
    <property type="match status" value="1"/>
</dbReference>